<protein>
    <submittedName>
        <fullName evidence="2">DUF2784 domain-containing protein</fullName>
    </submittedName>
</protein>
<feature type="transmembrane region" description="Helical" evidence="1">
    <location>
        <begin position="6"/>
        <end position="27"/>
    </location>
</feature>
<dbReference type="InterPro" id="IPR021218">
    <property type="entry name" value="DUF2784"/>
</dbReference>
<dbReference type="Proteomes" id="UP001524501">
    <property type="component" value="Unassembled WGS sequence"/>
</dbReference>
<comment type="caution">
    <text evidence="2">The sequence shown here is derived from an EMBL/GenBank/DDBJ whole genome shotgun (WGS) entry which is preliminary data.</text>
</comment>
<keyword evidence="1" id="KW-0812">Transmembrane</keyword>
<dbReference type="Pfam" id="PF10861">
    <property type="entry name" value="DUF2784"/>
    <property type="match status" value="1"/>
</dbReference>
<sequence length="136" mass="14269">MGSAAFYRVIADATVVVHLAFIVYVTAGGFLAWRLPRTISLHLAAVAWGFTGLLVGIDCPLTHLESWARVQAGQDPLPSSGFIDHYLTGVLYPESAAGAIQTSVALGVVLSWAGYGVLRVRARTALAHNPSGHAGS</sequence>
<feature type="transmembrane region" description="Helical" evidence="1">
    <location>
        <begin position="39"/>
        <end position="57"/>
    </location>
</feature>
<dbReference type="EMBL" id="JANFQF010000009">
    <property type="protein sequence ID" value="MCQ4120118.1"/>
    <property type="molecule type" value="Genomic_DNA"/>
</dbReference>
<proteinExistence type="predicted"/>
<reference evidence="2 3" key="1">
    <citation type="submission" date="2022-07" db="EMBL/GenBank/DDBJ databases">
        <title>Degradation activity of malathion, p-nitrophenol and potential low-temperature adaptation strategy of Rhodococcus sp. FXJ9.536.</title>
        <authorList>
            <person name="Huang J."/>
            <person name="Huang Y."/>
        </authorList>
    </citation>
    <scope>NUCLEOTIDE SEQUENCE [LARGE SCALE GENOMIC DNA]</scope>
    <source>
        <strain evidence="2 3">FXJ9.536</strain>
    </source>
</reference>
<feature type="transmembrane region" description="Helical" evidence="1">
    <location>
        <begin position="96"/>
        <end position="118"/>
    </location>
</feature>
<keyword evidence="1" id="KW-0472">Membrane</keyword>
<name>A0ABT1QEM7_9NOCA</name>
<keyword evidence="1" id="KW-1133">Transmembrane helix</keyword>
<evidence type="ECO:0000313" key="2">
    <source>
        <dbReference type="EMBL" id="MCQ4120118.1"/>
    </source>
</evidence>
<accession>A0ABT1QEM7</accession>
<dbReference type="RefSeq" id="WP_255968920.1">
    <property type="nucleotide sequence ID" value="NZ_JANFQF010000009.1"/>
</dbReference>
<evidence type="ECO:0000313" key="3">
    <source>
        <dbReference type="Proteomes" id="UP001524501"/>
    </source>
</evidence>
<gene>
    <name evidence="2" type="ORF">NOF53_13210</name>
</gene>
<evidence type="ECO:0000256" key="1">
    <source>
        <dbReference type="SAM" id="Phobius"/>
    </source>
</evidence>
<organism evidence="2 3">
    <name type="scientific">Rhodococcus tibetensis</name>
    <dbReference type="NCBI Taxonomy" id="2965064"/>
    <lineage>
        <taxon>Bacteria</taxon>
        <taxon>Bacillati</taxon>
        <taxon>Actinomycetota</taxon>
        <taxon>Actinomycetes</taxon>
        <taxon>Mycobacteriales</taxon>
        <taxon>Nocardiaceae</taxon>
        <taxon>Rhodococcus</taxon>
    </lineage>
</organism>
<keyword evidence="3" id="KW-1185">Reference proteome</keyword>